<name>A0A0L0P0T9_CANAR</name>
<gene>
    <name evidence="1" type="ORF">QG37_03320</name>
</gene>
<organism evidence="1 2">
    <name type="scientific">Candidozyma auris</name>
    <name type="common">Yeast</name>
    <name type="synonym">Candida auris</name>
    <dbReference type="NCBI Taxonomy" id="498019"/>
    <lineage>
        <taxon>Eukaryota</taxon>
        <taxon>Fungi</taxon>
        <taxon>Dikarya</taxon>
        <taxon>Ascomycota</taxon>
        <taxon>Saccharomycotina</taxon>
        <taxon>Pichiomycetes</taxon>
        <taxon>Metschnikowiaceae</taxon>
        <taxon>Candidozyma</taxon>
    </lineage>
</organism>
<dbReference type="Proteomes" id="UP000037122">
    <property type="component" value="Unassembled WGS sequence"/>
</dbReference>
<evidence type="ECO:0000313" key="2">
    <source>
        <dbReference type="Proteomes" id="UP000037122"/>
    </source>
</evidence>
<accession>A0A0L0P0T9</accession>
<reference evidence="2" key="1">
    <citation type="journal article" date="2015" name="BMC Genomics">
        <title>Draft genome of a commonly misdiagnosed multidrug resistant pathogen Candida auris.</title>
        <authorList>
            <person name="Chatterjee S."/>
            <person name="Alampalli S.V."/>
            <person name="Nageshan R.K."/>
            <person name="Chettiar S.T."/>
            <person name="Joshi S."/>
            <person name="Tatu U.S."/>
        </authorList>
    </citation>
    <scope>NUCLEOTIDE SEQUENCE [LARGE SCALE GENOMIC DNA]</scope>
    <source>
        <strain evidence="2">6684</strain>
    </source>
</reference>
<protein>
    <submittedName>
        <fullName evidence="1">Uncharacterized protein</fullName>
    </submittedName>
</protein>
<proteinExistence type="predicted"/>
<sequence>MTRIAEDDDDNGVLLLSDQEGCLMTFEILGIKTFAQKFVII</sequence>
<comment type="caution">
    <text evidence="1">The sequence shown here is derived from an EMBL/GenBank/DDBJ whole genome shotgun (WGS) entry which is preliminary data.</text>
</comment>
<evidence type="ECO:0000313" key="1">
    <source>
        <dbReference type="EMBL" id="KND99893.1"/>
    </source>
</evidence>
<dbReference type="AlphaFoldDB" id="A0A0L0P0T9"/>
<dbReference type="EMBL" id="LGST01000021">
    <property type="protein sequence ID" value="KND99893.1"/>
    <property type="molecule type" value="Genomic_DNA"/>
</dbReference>